<dbReference type="Proteomes" id="UP000031982">
    <property type="component" value="Unassembled WGS sequence"/>
</dbReference>
<evidence type="ECO:0000256" key="1">
    <source>
        <dbReference type="SAM" id="Phobius"/>
    </source>
</evidence>
<comment type="caution">
    <text evidence="2">The sequence shown here is derived from an EMBL/GenBank/DDBJ whole genome shotgun (WGS) entry which is preliminary data.</text>
</comment>
<keyword evidence="3" id="KW-1185">Reference proteome</keyword>
<keyword evidence="1" id="KW-0472">Membrane</keyword>
<evidence type="ECO:0000313" key="3">
    <source>
        <dbReference type="Proteomes" id="UP000031982"/>
    </source>
</evidence>
<reference evidence="2 3" key="1">
    <citation type="submission" date="2015-01" db="EMBL/GenBank/DDBJ databases">
        <title>Genome Assembly of Bacillus badius MTCC 1458.</title>
        <authorList>
            <person name="Verma A."/>
            <person name="Khatri I."/>
            <person name="Mual P."/>
            <person name="Subramanian S."/>
            <person name="Krishnamurthi S."/>
        </authorList>
    </citation>
    <scope>NUCLEOTIDE SEQUENCE [LARGE SCALE GENOMIC DNA]</scope>
    <source>
        <strain evidence="2 3">MTCC 1458</strain>
    </source>
</reference>
<keyword evidence="1" id="KW-1133">Transmembrane helix</keyword>
<dbReference type="RefSeq" id="WP_041094961.1">
    <property type="nucleotide sequence ID" value="NZ_BSSZ01000001.1"/>
</dbReference>
<evidence type="ECO:0000313" key="2">
    <source>
        <dbReference type="EMBL" id="KIL78390.1"/>
    </source>
</evidence>
<sequence length="76" mass="9050">MVEWIIGFYGLQLIALIILIAGSWFFWDRRFKSKHGEQVPEGFIRTKEVSIDPTTKKKLVVYMHPDTGERFYKEEK</sequence>
<name>A0ABR5AUV4_BACBA</name>
<feature type="transmembrane region" description="Helical" evidence="1">
    <location>
        <begin position="6"/>
        <end position="27"/>
    </location>
</feature>
<dbReference type="EMBL" id="JXLP01000009">
    <property type="protein sequence ID" value="KIL78390.1"/>
    <property type="molecule type" value="Genomic_DNA"/>
</dbReference>
<keyword evidence="1" id="KW-0812">Transmembrane</keyword>
<dbReference type="GeneID" id="92776543"/>
<gene>
    <name evidence="2" type="ORF">SD77_4070</name>
</gene>
<proteinExistence type="predicted"/>
<organism evidence="2 3">
    <name type="scientific">Bacillus badius</name>
    <dbReference type="NCBI Taxonomy" id="1455"/>
    <lineage>
        <taxon>Bacteria</taxon>
        <taxon>Bacillati</taxon>
        <taxon>Bacillota</taxon>
        <taxon>Bacilli</taxon>
        <taxon>Bacillales</taxon>
        <taxon>Bacillaceae</taxon>
        <taxon>Pseudobacillus</taxon>
    </lineage>
</organism>
<accession>A0ABR5AUV4</accession>
<protein>
    <submittedName>
        <fullName evidence="2">Uncharacterized protein</fullName>
    </submittedName>
</protein>